<name>A0A2M9X954_9LEPT</name>
<evidence type="ECO:0000313" key="2">
    <source>
        <dbReference type="EMBL" id="PJZ24228.1"/>
    </source>
</evidence>
<accession>A0A2M9X954</accession>
<organism evidence="2 3">
    <name type="scientific">Leptospira hartskeerlii</name>
    <dbReference type="NCBI Taxonomy" id="2023177"/>
    <lineage>
        <taxon>Bacteria</taxon>
        <taxon>Pseudomonadati</taxon>
        <taxon>Spirochaetota</taxon>
        <taxon>Spirochaetia</taxon>
        <taxon>Leptospirales</taxon>
        <taxon>Leptospiraceae</taxon>
        <taxon>Leptospira</taxon>
    </lineage>
</organism>
<dbReference type="EMBL" id="NPDN01000009">
    <property type="protein sequence ID" value="PJZ24228.1"/>
    <property type="molecule type" value="Genomic_DNA"/>
</dbReference>
<evidence type="ECO:0000256" key="1">
    <source>
        <dbReference type="SAM" id="SignalP"/>
    </source>
</evidence>
<feature type="chain" id="PRO_5014760970" description="Lipoprotein" evidence="1">
    <location>
        <begin position="27"/>
        <end position="313"/>
    </location>
</feature>
<comment type="caution">
    <text evidence="2">The sequence shown here is derived from an EMBL/GenBank/DDBJ whole genome shotgun (WGS) entry which is preliminary data.</text>
</comment>
<proteinExistence type="predicted"/>
<keyword evidence="3" id="KW-1185">Reference proteome</keyword>
<gene>
    <name evidence="2" type="ORF">CH357_16280</name>
</gene>
<sequence>MGSMKRISLALLLFFFACQGSSKNDANGFMGLAIVQALSDHCAEATYKSDVNRYEVTLNGVPSIGCNQATLEGSTHAEYAAKQRADFVRAKAVTDAVGGGTGEACERTSALFASWIQAIDDQNWNALPDVDSPDEFTARMTNTRFYPITTFLTESQTFLTNGLGAGDPFAGDAWVVINAPLGFGGPVKATVYSQAQIDTSSVADLELYQSGDLTAHLLAMGNAFSPLVGGGVENPCVQAVFVLIKQKYPGAFGAIRRNSQTGNILTVSATYQDPTVFDTSLSVNPFMYLSYCEYGADAEATHLCATLNDRFAE</sequence>
<feature type="signal peptide" evidence="1">
    <location>
        <begin position="1"/>
        <end position="26"/>
    </location>
</feature>
<protein>
    <recommendedName>
        <fullName evidence="4">Lipoprotein</fullName>
    </recommendedName>
</protein>
<dbReference type="OrthoDB" id="319214at2"/>
<dbReference type="RefSeq" id="WP_100707829.1">
    <property type="nucleotide sequence ID" value="NZ_NPDL01000009.1"/>
</dbReference>
<dbReference type="AlphaFoldDB" id="A0A2M9X954"/>
<dbReference type="PROSITE" id="PS51257">
    <property type="entry name" value="PROKAR_LIPOPROTEIN"/>
    <property type="match status" value="1"/>
</dbReference>
<evidence type="ECO:0000313" key="3">
    <source>
        <dbReference type="Proteomes" id="UP000232196"/>
    </source>
</evidence>
<keyword evidence="1" id="KW-0732">Signal</keyword>
<evidence type="ECO:0008006" key="4">
    <source>
        <dbReference type="Google" id="ProtNLM"/>
    </source>
</evidence>
<dbReference type="Proteomes" id="UP000232196">
    <property type="component" value="Unassembled WGS sequence"/>
</dbReference>
<reference evidence="2 3" key="1">
    <citation type="submission" date="2017-07" db="EMBL/GenBank/DDBJ databases">
        <title>Leptospira spp. isolated from tropical soils.</title>
        <authorList>
            <person name="Thibeaux R."/>
            <person name="Iraola G."/>
            <person name="Ferres I."/>
            <person name="Bierque E."/>
            <person name="Girault D."/>
            <person name="Soupe-Gilbert M.-E."/>
            <person name="Picardeau M."/>
            <person name="Goarant C."/>
        </authorList>
    </citation>
    <scope>NUCLEOTIDE SEQUENCE [LARGE SCALE GENOMIC DNA]</scope>
    <source>
        <strain evidence="2 3">MCA1-C-A1</strain>
    </source>
</reference>